<keyword evidence="6" id="KW-0508">mRNA splicing</keyword>
<feature type="repeat" description="WD" evidence="9">
    <location>
        <begin position="350"/>
        <end position="382"/>
    </location>
</feature>
<keyword evidence="12" id="KW-1185">Reference proteome</keyword>
<dbReference type="EMBL" id="JAVYJV010000060">
    <property type="protein sequence ID" value="KAK4337053.1"/>
    <property type="molecule type" value="Genomic_DNA"/>
</dbReference>
<feature type="repeat" description="WD" evidence="9">
    <location>
        <begin position="264"/>
        <end position="305"/>
    </location>
</feature>
<feature type="repeat" description="WD" evidence="9">
    <location>
        <begin position="452"/>
        <end position="481"/>
    </location>
</feature>
<dbReference type="PANTHER" id="PTHR43979:SF1">
    <property type="entry name" value="PRE-MRNA-PROCESSING FACTOR 17"/>
    <property type="match status" value="1"/>
</dbReference>
<keyword evidence="5" id="KW-0677">Repeat</keyword>
<dbReference type="InterPro" id="IPR032847">
    <property type="entry name" value="PRPF17"/>
</dbReference>
<dbReference type="FunFam" id="2.130.10.10:FF:000034">
    <property type="entry name" value="Pre-mRNA-processing factor 17, putative"/>
    <property type="match status" value="1"/>
</dbReference>
<dbReference type="GO" id="GO:0071013">
    <property type="term" value="C:catalytic step 2 spliceosome"/>
    <property type="evidence" value="ECO:0007669"/>
    <property type="project" value="InterPro"/>
</dbReference>
<dbReference type="GO" id="GO:0003729">
    <property type="term" value="F:mRNA binding"/>
    <property type="evidence" value="ECO:0007669"/>
    <property type="project" value="TreeGrafter"/>
</dbReference>
<evidence type="ECO:0000256" key="7">
    <source>
        <dbReference type="ARBA" id="ARBA00023242"/>
    </source>
</evidence>
<evidence type="ECO:0000256" key="9">
    <source>
        <dbReference type="PROSITE-ProRule" id="PRU00221"/>
    </source>
</evidence>
<evidence type="ECO:0000256" key="5">
    <source>
        <dbReference type="ARBA" id="ARBA00022737"/>
    </source>
</evidence>
<feature type="compositionally biased region" description="Basic and acidic residues" evidence="10">
    <location>
        <begin position="104"/>
        <end position="113"/>
    </location>
</feature>
<proteinExistence type="predicted"/>
<dbReference type="GO" id="GO:0000398">
    <property type="term" value="P:mRNA splicing, via spliceosome"/>
    <property type="evidence" value="ECO:0007669"/>
    <property type="project" value="InterPro"/>
</dbReference>
<dbReference type="Gene3D" id="2.130.10.10">
    <property type="entry name" value="YVTN repeat-like/Quinoprotein amine dehydrogenase"/>
    <property type="match status" value="1"/>
</dbReference>
<dbReference type="InterPro" id="IPR001680">
    <property type="entry name" value="WD40_rpt"/>
</dbReference>
<dbReference type="InterPro" id="IPR036322">
    <property type="entry name" value="WD40_repeat_dom_sf"/>
</dbReference>
<dbReference type="SMART" id="SM00320">
    <property type="entry name" value="WD40"/>
    <property type="match status" value="6"/>
</dbReference>
<accession>A0AAE1QQW6</accession>
<keyword evidence="2 9" id="KW-0853">WD repeat</keyword>
<sequence>MAENSVVPFDTKKTEEKKNDKIIYYNPKHNHELDLNNDKTSTSNQPKNFVTGYIEDTFVDEFQFEQQRKAFHFLGSAKDPSDSNKNDSLIEKNSASTVIGATVLKEKKTDKSEKRKRLKNNDPSDIDNFVGPWAPFVDEIKVSMPSEKEKEEIDEFIAKKKKVVYQKDNKEEEKSTLHIDDPYDYQGRSFLHPPQDLGVNLKSDPESMKCFMPKKCIHTYTGHSKSVTGIRWFPGSAHLFLSCGMDNKIKLWEVYNERRCILTYLGHKQAIRDICFNRTGEKFVSCGYDKALKLWDTETGQCVKRFENRKVAYCVKFNTDAQASHLFLTGMSDKKILCWDSRSGAIVQEYDRHLGAINTINFVDNNRRFVSTSDDKSLRVWEWDIPVDIKYIADPSMHAIPAVSPSPNGKWLACQFMDNKIQAFTCLNRFKLNSKKVFKGHMVAGYACSPDFSPDMSYLISGDADGKIFIWDWKKTNLLKSFKAHDNVCVNVLWHPHETSKILSCGWDNLIKLWD</sequence>
<keyword evidence="7" id="KW-0539">Nucleus</keyword>
<evidence type="ECO:0000313" key="12">
    <source>
        <dbReference type="Proteomes" id="UP001291623"/>
    </source>
</evidence>
<keyword evidence="3" id="KW-0507">mRNA processing</keyword>
<keyword evidence="4" id="KW-0747">Spliceosome</keyword>
<dbReference type="AlphaFoldDB" id="A0AAE1QQW6"/>
<dbReference type="SUPFAM" id="SSF50978">
    <property type="entry name" value="WD40 repeat-like"/>
    <property type="match status" value="1"/>
</dbReference>
<dbReference type="PROSITE" id="PS50294">
    <property type="entry name" value="WD_REPEATS_REGION"/>
    <property type="match status" value="4"/>
</dbReference>
<feature type="region of interest" description="Disordered" evidence="10">
    <location>
        <begin position="103"/>
        <end position="126"/>
    </location>
</feature>
<evidence type="ECO:0000256" key="8">
    <source>
        <dbReference type="ARBA" id="ARBA00068146"/>
    </source>
</evidence>
<feature type="repeat" description="WD" evidence="9">
    <location>
        <begin position="482"/>
        <end position="515"/>
    </location>
</feature>
<dbReference type="CDD" id="cd00200">
    <property type="entry name" value="WD40"/>
    <property type="match status" value="1"/>
</dbReference>
<organism evidence="11 12">
    <name type="scientific">Anisodus tanguticus</name>
    <dbReference type="NCBI Taxonomy" id="243964"/>
    <lineage>
        <taxon>Eukaryota</taxon>
        <taxon>Viridiplantae</taxon>
        <taxon>Streptophyta</taxon>
        <taxon>Embryophyta</taxon>
        <taxon>Tracheophyta</taxon>
        <taxon>Spermatophyta</taxon>
        <taxon>Magnoliopsida</taxon>
        <taxon>eudicotyledons</taxon>
        <taxon>Gunneridae</taxon>
        <taxon>Pentapetalae</taxon>
        <taxon>asterids</taxon>
        <taxon>lamiids</taxon>
        <taxon>Solanales</taxon>
        <taxon>Solanaceae</taxon>
        <taxon>Solanoideae</taxon>
        <taxon>Hyoscyameae</taxon>
        <taxon>Anisodus</taxon>
    </lineage>
</organism>
<dbReference type="PANTHER" id="PTHR43979">
    <property type="entry name" value="PRE-MRNA-PROCESSING FACTOR 17"/>
    <property type="match status" value="1"/>
</dbReference>
<evidence type="ECO:0000256" key="10">
    <source>
        <dbReference type="SAM" id="MobiDB-lite"/>
    </source>
</evidence>
<protein>
    <recommendedName>
        <fullName evidence="8">Pre-mRNA-processing factor 17</fullName>
    </recommendedName>
</protein>
<evidence type="ECO:0000256" key="4">
    <source>
        <dbReference type="ARBA" id="ARBA00022728"/>
    </source>
</evidence>
<gene>
    <name evidence="11" type="ORF">RND71_044129</name>
</gene>
<name>A0AAE1QQW6_9SOLA</name>
<dbReference type="InterPro" id="IPR015943">
    <property type="entry name" value="WD40/YVTN_repeat-like_dom_sf"/>
</dbReference>
<reference evidence="11" key="1">
    <citation type="submission" date="2023-12" db="EMBL/GenBank/DDBJ databases">
        <title>Genome assembly of Anisodus tanguticus.</title>
        <authorList>
            <person name="Wang Y.-J."/>
        </authorList>
    </citation>
    <scope>NUCLEOTIDE SEQUENCE</scope>
    <source>
        <strain evidence="11">KB-2021</strain>
        <tissue evidence="11">Leaf</tissue>
    </source>
</reference>
<evidence type="ECO:0000256" key="3">
    <source>
        <dbReference type="ARBA" id="ARBA00022664"/>
    </source>
</evidence>
<dbReference type="PROSITE" id="PS50082">
    <property type="entry name" value="WD_REPEATS_2"/>
    <property type="match status" value="5"/>
</dbReference>
<comment type="subcellular location">
    <subcellularLocation>
        <location evidence="1">Nucleus</location>
    </subcellularLocation>
</comment>
<feature type="repeat" description="WD" evidence="9">
    <location>
        <begin position="220"/>
        <end position="254"/>
    </location>
</feature>
<comment type="caution">
    <text evidence="11">The sequence shown here is derived from an EMBL/GenBank/DDBJ whole genome shotgun (WGS) entry which is preliminary data.</text>
</comment>
<dbReference type="Pfam" id="PF00400">
    <property type="entry name" value="WD40"/>
    <property type="match status" value="5"/>
</dbReference>
<evidence type="ECO:0000256" key="1">
    <source>
        <dbReference type="ARBA" id="ARBA00004123"/>
    </source>
</evidence>
<evidence type="ECO:0000256" key="6">
    <source>
        <dbReference type="ARBA" id="ARBA00023187"/>
    </source>
</evidence>
<dbReference type="Proteomes" id="UP001291623">
    <property type="component" value="Unassembled WGS sequence"/>
</dbReference>
<evidence type="ECO:0000256" key="2">
    <source>
        <dbReference type="ARBA" id="ARBA00022574"/>
    </source>
</evidence>
<evidence type="ECO:0000313" key="11">
    <source>
        <dbReference type="EMBL" id="KAK4337053.1"/>
    </source>
</evidence>